<dbReference type="RefSeq" id="WP_054297670.1">
    <property type="nucleotide sequence ID" value="NZ_CP032683.1"/>
</dbReference>
<name>A0A660HUM4_9EURY</name>
<proteinExistence type="predicted"/>
<evidence type="ECO:0000313" key="3">
    <source>
        <dbReference type="Proteomes" id="UP000053087"/>
    </source>
</evidence>
<feature type="transmembrane region" description="Helical" evidence="1">
    <location>
        <begin position="41"/>
        <end position="59"/>
    </location>
</feature>
<keyword evidence="3" id="KW-1185">Reference proteome</keyword>
<dbReference type="EMBL" id="CP032683">
    <property type="protein sequence ID" value="AYK15819.1"/>
    <property type="molecule type" value="Genomic_DNA"/>
</dbReference>
<feature type="transmembrane region" description="Helical" evidence="1">
    <location>
        <begin position="160"/>
        <end position="178"/>
    </location>
</feature>
<dbReference type="Proteomes" id="UP000053087">
    <property type="component" value="Chromosome"/>
</dbReference>
<gene>
    <name evidence="2" type="ORF">AOB57_012035</name>
</gene>
<feature type="transmembrane region" description="Helical" evidence="1">
    <location>
        <begin position="12"/>
        <end position="29"/>
    </location>
</feature>
<feature type="transmembrane region" description="Helical" evidence="1">
    <location>
        <begin position="105"/>
        <end position="123"/>
    </location>
</feature>
<dbReference type="AlphaFoldDB" id="A0A660HUM4"/>
<feature type="transmembrane region" description="Helical" evidence="1">
    <location>
        <begin position="129"/>
        <end position="148"/>
    </location>
</feature>
<dbReference type="KEGG" id="mfz:AOB57_012035"/>
<evidence type="ECO:0000256" key="1">
    <source>
        <dbReference type="SAM" id="Phobius"/>
    </source>
</evidence>
<evidence type="ECO:0000313" key="2">
    <source>
        <dbReference type="EMBL" id="AYK15819.1"/>
    </source>
</evidence>
<dbReference type="OrthoDB" id="137531at2157"/>
<feature type="transmembrane region" description="Helical" evidence="1">
    <location>
        <begin position="184"/>
        <end position="204"/>
    </location>
</feature>
<dbReference type="GeneID" id="53688852"/>
<keyword evidence="1" id="KW-0812">Transmembrane</keyword>
<keyword evidence="1" id="KW-1133">Transmembrane helix</keyword>
<sequence length="214" mass="25181">MNIDHIVKEELLRSLPVLFVSFLIIGLLIREGYIPLEMSRVFILALFVTAVHFFFMVWYRKKEQIDKNSIFYIIDHILSSRFYEEKTAKSHDKEISIFSSLRKNVGLLIITLFLYIAYLYASLTYHIDQIFWILVLLFVGGTLSKIIYGERKEDQNNPVRLLFFYVIACVFIFVRYLVLDYPILPVLKGSIILGILLIFLVLGIKWSQRKQNSI</sequence>
<reference evidence="2 3" key="1">
    <citation type="journal article" date="2016" name="Int. J. Syst. Evol. Microbiol.">
        <title>Methanosarcina flavescens sp. nov., a methanogenic archaeon isolated from a full-scale anaerobic digester.</title>
        <authorList>
            <person name="Kern T."/>
            <person name="Fischer M.A."/>
            <person name="Deppenmeier U."/>
            <person name="Schmitz R.A."/>
            <person name="Rother M."/>
        </authorList>
    </citation>
    <scope>NUCLEOTIDE SEQUENCE [LARGE SCALE GENOMIC DNA]</scope>
    <source>
        <strain evidence="2 3">E03.2</strain>
    </source>
</reference>
<protein>
    <submittedName>
        <fullName evidence="2">Uncharacterized protein</fullName>
    </submittedName>
</protein>
<keyword evidence="1" id="KW-0472">Membrane</keyword>
<organism evidence="2 3">
    <name type="scientific">Methanosarcina flavescens</name>
    <dbReference type="NCBI Taxonomy" id="1715806"/>
    <lineage>
        <taxon>Archaea</taxon>
        <taxon>Methanobacteriati</taxon>
        <taxon>Methanobacteriota</taxon>
        <taxon>Stenosarchaea group</taxon>
        <taxon>Methanomicrobia</taxon>
        <taxon>Methanosarcinales</taxon>
        <taxon>Methanosarcinaceae</taxon>
        <taxon>Methanosarcina</taxon>
    </lineage>
</organism>
<accession>A0A660HUM4</accession>